<dbReference type="OrthoDB" id="7828598at2"/>
<sequence length="253" mass="27289">MFEDMSNRSRIIKAALALAEERGWNAIGLPDIAGRAGLTMAELRREFGSKTAILDGFRRDVDYKVLEKTATTTMGEAPRDRLFDVLMTRFEMIQPWRPALRRIAEDLRARPAELASLVGPALNTQYWMLQAAGIEAEGPSGFARVSALMSIHTQVFLVWLEDDDPAMAKTMAALDRRLRRAEQLAERANSLCDTASRIMGAFSPGGRGGAEPSPGAGPGGEPPQPPPTPQAPEEPQTPPRGPAGASPNGGTTI</sequence>
<dbReference type="SUPFAM" id="SSF46689">
    <property type="entry name" value="Homeodomain-like"/>
    <property type="match status" value="1"/>
</dbReference>
<dbReference type="Gene3D" id="1.10.357.10">
    <property type="entry name" value="Tetracycline Repressor, domain 2"/>
    <property type="match status" value="1"/>
</dbReference>
<name>A0A397Q2Q3_9HYPH</name>
<dbReference type="RefSeq" id="WP_119060642.1">
    <property type="nucleotide sequence ID" value="NZ_QXDF01000001.1"/>
</dbReference>
<dbReference type="PROSITE" id="PS50977">
    <property type="entry name" value="HTH_TETR_2"/>
    <property type="match status" value="1"/>
</dbReference>
<dbReference type="InterPro" id="IPR009057">
    <property type="entry name" value="Homeodomain-like_sf"/>
</dbReference>
<protein>
    <submittedName>
        <fullName evidence="5">TetR family transcriptional regulator</fullName>
    </submittedName>
</protein>
<feature type="compositionally biased region" description="Pro residues" evidence="3">
    <location>
        <begin position="220"/>
        <end position="241"/>
    </location>
</feature>
<keyword evidence="1 2" id="KW-0238">DNA-binding</keyword>
<feature type="domain" description="HTH tetR-type" evidence="4">
    <location>
        <begin position="5"/>
        <end position="65"/>
    </location>
</feature>
<gene>
    <name evidence="5" type="ORF">BXY53_0868</name>
</gene>
<evidence type="ECO:0000313" key="6">
    <source>
        <dbReference type="Proteomes" id="UP000266273"/>
    </source>
</evidence>
<evidence type="ECO:0000313" key="5">
    <source>
        <dbReference type="EMBL" id="RIA55790.1"/>
    </source>
</evidence>
<dbReference type="Proteomes" id="UP000266273">
    <property type="component" value="Unassembled WGS sequence"/>
</dbReference>
<dbReference type="PRINTS" id="PR00455">
    <property type="entry name" value="HTHTETR"/>
</dbReference>
<feature type="DNA-binding region" description="H-T-H motif" evidence="2">
    <location>
        <begin position="28"/>
        <end position="47"/>
    </location>
</feature>
<evidence type="ECO:0000259" key="4">
    <source>
        <dbReference type="PROSITE" id="PS50977"/>
    </source>
</evidence>
<dbReference type="InterPro" id="IPR001647">
    <property type="entry name" value="HTH_TetR"/>
</dbReference>
<dbReference type="Pfam" id="PF00440">
    <property type="entry name" value="TetR_N"/>
    <property type="match status" value="1"/>
</dbReference>
<proteinExistence type="predicted"/>
<keyword evidence="6" id="KW-1185">Reference proteome</keyword>
<evidence type="ECO:0000256" key="3">
    <source>
        <dbReference type="SAM" id="MobiDB-lite"/>
    </source>
</evidence>
<dbReference type="EMBL" id="QXDF01000001">
    <property type="protein sequence ID" value="RIA55790.1"/>
    <property type="molecule type" value="Genomic_DNA"/>
</dbReference>
<organism evidence="5 6">
    <name type="scientific">Dichotomicrobium thermohalophilum</name>
    <dbReference type="NCBI Taxonomy" id="933063"/>
    <lineage>
        <taxon>Bacteria</taxon>
        <taxon>Pseudomonadati</taxon>
        <taxon>Pseudomonadota</taxon>
        <taxon>Alphaproteobacteria</taxon>
        <taxon>Hyphomicrobiales</taxon>
        <taxon>Hyphomicrobiaceae</taxon>
        <taxon>Dichotomicrobium</taxon>
    </lineage>
</organism>
<comment type="caution">
    <text evidence="5">The sequence shown here is derived from an EMBL/GenBank/DDBJ whole genome shotgun (WGS) entry which is preliminary data.</text>
</comment>
<dbReference type="GO" id="GO:0003677">
    <property type="term" value="F:DNA binding"/>
    <property type="evidence" value="ECO:0007669"/>
    <property type="project" value="UniProtKB-UniRule"/>
</dbReference>
<evidence type="ECO:0000256" key="2">
    <source>
        <dbReference type="PROSITE-ProRule" id="PRU00335"/>
    </source>
</evidence>
<reference evidence="5 6" key="1">
    <citation type="submission" date="2018-08" db="EMBL/GenBank/DDBJ databases">
        <title>Genomic Encyclopedia of Archaeal and Bacterial Type Strains, Phase II (KMG-II): from individual species to whole genera.</title>
        <authorList>
            <person name="Goeker M."/>
        </authorList>
    </citation>
    <scope>NUCLEOTIDE SEQUENCE [LARGE SCALE GENOMIC DNA]</scope>
    <source>
        <strain evidence="5 6">DSM 5002</strain>
    </source>
</reference>
<accession>A0A397Q2Q3</accession>
<dbReference type="AlphaFoldDB" id="A0A397Q2Q3"/>
<feature type="region of interest" description="Disordered" evidence="3">
    <location>
        <begin position="198"/>
        <end position="253"/>
    </location>
</feature>
<evidence type="ECO:0000256" key="1">
    <source>
        <dbReference type="ARBA" id="ARBA00023125"/>
    </source>
</evidence>